<reference evidence="1 2" key="1">
    <citation type="journal article" date="2018" name="Nat. Ecol. Evol.">
        <title>Pezizomycetes genomes reveal the molecular basis of ectomycorrhizal truffle lifestyle.</title>
        <authorList>
            <person name="Murat C."/>
            <person name="Payen T."/>
            <person name="Noel B."/>
            <person name="Kuo A."/>
            <person name="Morin E."/>
            <person name="Chen J."/>
            <person name="Kohler A."/>
            <person name="Krizsan K."/>
            <person name="Balestrini R."/>
            <person name="Da Silva C."/>
            <person name="Montanini B."/>
            <person name="Hainaut M."/>
            <person name="Levati E."/>
            <person name="Barry K.W."/>
            <person name="Belfiori B."/>
            <person name="Cichocki N."/>
            <person name="Clum A."/>
            <person name="Dockter R.B."/>
            <person name="Fauchery L."/>
            <person name="Guy J."/>
            <person name="Iotti M."/>
            <person name="Le Tacon F."/>
            <person name="Lindquist E.A."/>
            <person name="Lipzen A."/>
            <person name="Malagnac F."/>
            <person name="Mello A."/>
            <person name="Molinier V."/>
            <person name="Miyauchi S."/>
            <person name="Poulain J."/>
            <person name="Riccioni C."/>
            <person name="Rubini A."/>
            <person name="Sitrit Y."/>
            <person name="Splivallo R."/>
            <person name="Traeger S."/>
            <person name="Wang M."/>
            <person name="Zifcakova L."/>
            <person name="Wipf D."/>
            <person name="Zambonelli A."/>
            <person name="Paolocci F."/>
            <person name="Nowrousian M."/>
            <person name="Ottonello S."/>
            <person name="Baldrian P."/>
            <person name="Spatafora J.W."/>
            <person name="Henrissat B."/>
            <person name="Nagy L.G."/>
            <person name="Aury J.M."/>
            <person name="Wincker P."/>
            <person name="Grigoriev I.V."/>
            <person name="Bonfante P."/>
            <person name="Martin F.M."/>
        </authorList>
    </citation>
    <scope>NUCLEOTIDE SEQUENCE [LARGE SCALE GENOMIC DNA]</scope>
    <source>
        <strain evidence="1 2">RN42</strain>
    </source>
</reference>
<sequence length="368" mass="41250">MASFVSLPADIHYEIVRNRDDPKNSLGWSVGEYDIYHLAQTCRSLRSTYLQIIKHEHVRVFCNPNLPSDYFDSERLKPEFSELIEISSWSTVESIIQQVREQCEKDPALSGRYEDVVAYLLSLSLMRGRVPYVRNLIALLPPEAWQLPLLLWLCYGKKLPDDVQRAILDCFLATRGLSLDKIQAPLDKDFLGPMSGFFLADVCSKDKTKIVPLLITLGADVTNPLVENPKNRHLVGDPTDKRTALVRLLDYVAGVRASENSIFELNTFSRDWESIASAWANNLKLLIENGADIRPLNFSLTELFQNGGNGWGLNTVESNPAVSIGRLCQAKSTIGREYFLTEALAILEAGGASKELLQSFSVVTRRAS</sequence>
<evidence type="ECO:0000313" key="2">
    <source>
        <dbReference type="Proteomes" id="UP000275078"/>
    </source>
</evidence>
<dbReference type="Proteomes" id="UP000275078">
    <property type="component" value="Unassembled WGS sequence"/>
</dbReference>
<gene>
    <name evidence="1" type="ORF">BJ508DRAFT_413388</name>
</gene>
<organism evidence="1 2">
    <name type="scientific">Ascobolus immersus RN42</name>
    <dbReference type="NCBI Taxonomy" id="1160509"/>
    <lineage>
        <taxon>Eukaryota</taxon>
        <taxon>Fungi</taxon>
        <taxon>Dikarya</taxon>
        <taxon>Ascomycota</taxon>
        <taxon>Pezizomycotina</taxon>
        <taxon>Pezizomycetes</taxon>
        <taxon>Pezizales</taxon>
        <taxon>Ascobolaceae</taxon>
        <taxon>Ascobolus</taxon>
    </lineage>
</organism>
<dbReference type="EMBL" id="ML119664">
    <property type="protein sequence ID" value="RPA83420.1"/>
    <property type="molecule type" value="Genomic_DNA"/>
</dbReference>
<evidence type="ECO:0000313" key="1">
    <source>
        <dbReference type="EMBL" id="RPA83420.1"/>
    </source>
</evidence>
<dbReference type="AlphaFoldDB" id="A0A3N4IGY7"/>
<proteinExistence type="predicted"/>
<name>A0A3N4IGY7_ASCIM</name>
<accession>A0A3N4IGY7</accession>
<keyword evidence="2" id="KW-1185">Reference proteome</keyword>
<protein>
    <submittedName>
        <fullName evidence="1">Uncharacterized protein</fullName>
    </submittedName>
</protein>